<evidence type="ECO:0000313" key="3">
    <source>
        <dbReference type="Proteomes" id="UP001142610"/>
    </source>
</evidence>
<evidence type="ECO:0000313" key="2">
    <source>
        <dbReference type="EMBL" id="MCQ8185831.1"/>
    </source>
</evidence>
<dbReference type="InterPro" id="IPR016152">
    <property type="entry name" value="PTrfase/Anion_transptr"/>
</dbReference>
<dbReference type="EMBL" id="JANIBC010000008">
    <property type="protein sequence ID" value="MCQ8185831.1"/>
    <property type="molecule type" value="Genomic_DNA"/>
</dbReference>
<dbReference type="Gene3D" id="3.40.930.10">
    <property type="entry name" value="Mannitol-specific EII, Chain A"/>
    <property type="match status" value="1"/>
</dbReference>
<name>A0A9X2LA75_9PROT</name>
<comment type="caution">
    <text evidence="2">The sequence shown here is derived from an EMBL/GenBank/DDBJ whole genome shotgun (WGS) entry which is preliminary data.</text>
</comment>
<dbReference type="PANTHER" id="PTHR47738:SF1">
    <property type="entry name" value="NITROGEN REGULATORY PROTEIN"/>
    <property type="match status" value="1"/>
</dbReference>
<dbReference type="AlphaFoldDB" id="A0A9X2LA75"/>
<dbReference type="InterPro" id="IPR051541">
    <property type="entry name" value="PTS_SugarTrans_NitroReg"/>
</dbReference>
<organism evidence="2 3">
    <name type="scientific">Parvularcula maris</name>
    <dbReference type="NCBI Taxonomy" id="2965077"/>
    <lineage>
        <taxon>Bacteria</taxon>
        <taxon>Pseudomonadati</taxon>
        <taxon>Pseudomonadota</taxon>
        <taxon>Alphaproteobacteria</taxon>
        <taxon>Parvularculales</taxon>
        <taxon>Parvularculaceae</taxon>
        <taxon>Parvularcula</taxon>
    </lineage>
</organism>
<keyword evidence="2" id="KW-0762">Sugar transport</keyword>
<keyword evidence="2" id="KW-0813">Transport</keyword>
<dbReference type="InterPro" id="IPR002178">
    <property type="entry name" value="PTS_EIIA_type-2_dom"/>
</dbReference>
<dbReference type="PANTHER" id="PTHR47738">
    <property type="entry name" value="PTS SYSTEM FRUCTOSE-LIKE EIIA COMPONENT-RELATED"/>
    <property type="match status" value="1"/>
</dbReference>
<dbReference type="GO" id="GO:0030295">
    <property type="term" value="F:protein kinase activator activity"/>
    <property type="evidence" value="ECO:0007669"/>
    <property type="project" value="TreeGrafter"/>
</dbReference>
<dbReference type="SUPFAM" id="SSF55804">
    <property type="entry name" value="Phoshotransferase/anion transport protein"/>
    <property type="match status" value="1"/>
</dbReference>
<protein>
    <submittedName>
        <fullName evidence="2">PTS sugar transporter subunit IIA</fullName>
    </submittedName>
</protein>
<gene>
    <name evidence="2" type="ORF">NOG11_10550</name>
</gene>
<sequence>MTKSLQGILAPQDVHLDVPANCKRSVLEHLAEMGAGAFGLRERELLQGLLAREQLGSTGLGHGIAIPHTRADVDRLSGIALRLRRPVEFDAIDNKPVDIAFLLLAPRDDSSSHLKALSRVARTFKMPGVVENFRRASNAEAGYLALVTDPEEQAA</sequence>
<feature type="domain" description="PTS EIIA type-2" evidence="1">
    <location>
        <begin position="7"/>
        <end position="150"/>
    </location>
</feature>
<dbReference type="CDD" id="cd00211">
    <property type="entry name" value="PTS_IIA_fru"/>
    <property type="match status" value="1"/>
</dbReference>
<dbReference type="PROSITE" id="PS51094">
    <property type="entry name" value="PTS_EIIA_TYPE_2"/>
    <property type="match status" value="1"/>
</dbReference>
<accession>A0A9X2LA75</accession>
<dbReference type="Proteomes" id="UP001142610">
    <property type="component" value="Unassembled WGS sequence"/>
</dbReference>
<proteinExistence type="predicted"/>
<keyword evidence="3" id="KW-1185">Reference proteome</keyword>
<dbReference type="Pfam" id="PF00359">
    <property type="entry name" value="PTS_EIIA_2"/>
    <property type="match status" value="1"/>
</dbReference>
<evidence type="ECO:0000259" key="1">
    <source>
        <dbReference type="PROSITE" id="PS51094"/>
    </source>
</evidence>
<reference evidence="2" key="1">
    <citation type="submission" date="2022-07" db="EMBL/GenBank/DDBJ databases">
        <title>Parvularcula maris sp. nov., an algicidal bacterium isolated from seawater.</title>
        <authorList>
            <person name="Li F."/>
        </authorList>
    </citation>
    <scope>NUCLEOTIDE SEQUENCE</scope>
    <source>
        <strain evidence="2">BGMRC 0090</strain>
    </source>
</reference>
<dbReference type="RefSeq" id="WP_256619722.1">
    <property type="nucleotide sequence ID" value="NZ_JANIBC010000008.1"/>
</dbReference>